<dbReference type="EMBL" id="NAJM01000030">
    <property type="protein sequence ID" value="RVX69401.1"/>
    <property type="molecule type" value="Genomic_DNA"/>
</dbReference>
<feature type="region of interest" description="Disordered" evidence="1">
    <location>
        <begin position="150"/>
        <end position="183"/>
    </location>
</feature>
<feature type="compositionally biased region" description="Polar residues" evidence="1">
    <location>
        <begin position="284"/>
        <end position="311"/>
    </location>
</feature>
<proteinExistence type="predicted"/>
<feature type="region of interest" description="Disordered" evidence="1">
    <location>
        <begin position="284"/>
        <end position="326"/>
    </location>
</feature>
<feature type="compositionally biased region" description="Basic and acidic residues" evidence="1">
    <location>
        <begin position="31"/>
        <end position="47"/>
    </location>
</feature>
<dbReference type="OrthoDB" id="4158875at2759"/>
<reference evidence="2 3" key="1">
    <citation type="submission" date="2017-03" db="EMBL/GenBank/DDBJ databases">
        <title>Genomes of endolithic fungi from Antarctica.</title>
        <authorList>
            <person name="Coleine C."/>
            <person name="Masonjones S."/>
            <person name="Stajich J.E."/>
        </authorList>
    </citation>
    <scope>NUCLEOTIDE SEQUENCE [LARGE SCALE GENOMIC DNA]</scope>
    <source>
        <strain evidence="2 3">CCFEE 6314</strain>
    </source>
</reference>
<feature type="region of interest" description="Disordered" evidence="1">
    <location>
        <begin position="1"/>
        <end position="66"/>
    </location>
</feature>
<sequence length="615" mass="66661">MSNANISPKEALSRTPTTQLERRPTIPSQYLREKYSAALNSRKDTSTEYRPTQLAVSRRKHQNRLDTVERSLSKRWSVLASETFTGEEPVASSPRHLNHQRHSLGRNSFSQSLAQAETRLEAYLSHGVIRILLPEGIQLPAIATIQSVRPSSSQMNASQGSSSNSPTQTRTQTATTDQAETEDLEGLDETYPSTHTHLSNDGNVAKVEMIQNRRPNSGTGHLNVSEASVLVPQSSGVSASGAVFIPPHEHSTASKEEILHLQRPLGPETTDVAETASNLEGANAEVATSANSVKVTPQEAPDSSTGHQEPISSADPEDRSPENKANDRAVGSVANAFGETTDPIPEIRIQRPSAPSVASSLGTSVMQGAKSPAAPPGSPSNDRTGFLGVTPTDVALPMNSPSNAIPLPLDVVSSGLPLPTSALNVGKKHHIRSKVVGKARKVLVRRGLLALILGKDLANTVHPLVQQGASALPNVPLPVDGPSDLAASYARRKEWKRNARMRNLDSKIQSAKMHAEAEEIRRCTDCRGLTRTRYLRRYHRLQLKRDRPDMGGFDRYVTGMARVAAFRCKCSAGGPFRVTRGHQESELDDHLLVPGEAMRQTQTARGRSVLKWVRG</sequence>
<evidence type="ECO:0000256" key="1">
    <source>
        <dbReference type="SAM" id="MobiDB-lite"/>
    </source>
</evidence>
<evidence type="ECO:0000313" key="2">
    <source>
        <dbReference type="EMBL" id="RVX69401.1"/>
    </source>
</evidence>
<evidence type="ECO:0000313" key="3">
    <source>
        <dbReference type="Proteomes" id="UP000288859"/>
    </source>
</evidence>
<accession>A0A438N0Z4</accession>
<protein>
    <submittedName>
        <fullName evidence="2">Uncharacterized protein</fullName>
    </submittedName>
</protein>
<dbReference type="AlphaFoldDB" id="A0A438N0Z4"/>
<feature type="compositionally biased region" description="Polar residues" evidence="1">
    <location>
        <begin position="356"/>
        <end position="366"/>
    </location>
</feature>
<organism evidence="2 3">
    <name type="scientific">Exophiala mesophila</name>
    <name type="common">Black yeast-like fungus</name>
    <dbReference type="NCBI Taxonomy" id="212818"/>
    <lineage>
        <taxon>Eukaryota</taxon>
        <taxon>Fungi</taxon>
        <taxon>Dikarya</taxon>
        <taxon>Ascomycota</taxon>
        <taxon>Pezizomycotina</taxon>
        <taxon>Eurotiomycetes</taxon>
        <taxon>Chaetothyriomycetidae</taxon>
        <taxon>Chaetothyriales</taxon>
        <taxon>Herpotrichiellaceae</taxon>
        <taxon>Exophiala</taxon>
    </lineage>
</organism>
<feature type="region of interest" description="Disordered" evidence="1">
    <location>
        <begin position="350"/>
        <end position="381"/>
    </location>
</feature>
<feature type="compositionally biased region" description="Low complexity" evidence="1">
    <location>
        <begin position="151"/>
        <end position="178"/>
    </location>
</feature>
<feature type="compositionally biased region" description="Basic and acidic residues" evidence="1">
    <location>
        <begin position="316"/>
        <end position="326"/>
    </location>
</feature>
<gene>
    <name evidence="2" type="ORF">B0A52_06997</name>
</gene>
<comment type="caution">
    <text evidence="2">The sequence shown here is derived from an EMBL/GenBank/DDBJ whole genome shotgun (WGS) entry which is preliminary data.</text>
</comment>
<dbReference type="Proteomes" id="UP000288859">
    <property type="component" value="Unassembled WGS sequence"/>
</dbReference>
<name>A0A438N0Z4_EXOME</name>